<feature type="chain" id="PRO_5016865627" evidence="1">
    <location>
        <begin position="24"/>
        <end position="301"/>
    </location>
</feature>
<feature type="signal peptide" evidence="1">
    <location>
        <begin position="1"/>
        <end position="23"/>
    </location>
</feature>
<dbReference type="Proteomes" id="UP000264006">
    <property type="component" value="Chromosome"/>
</dbReference>
<gene>
    <name evidence="3" type="ORF">DVS28_a5007</name>
</gene>
<dbReference type="Gene3D" id="3.20.20.190">
    <property type="entry name" value="Phosphatidylinositol (PI) phosphodiesterase"/>
    <property type="match status" value="1"/>
</dbReference>
<accession>A0A346Y5B7</accession>
<dbReference type="PROSITE" id="PS51704">
    <property type="entry name" value="GP_PDE"/>
    <property type="match status" value="1"/>
</dbReference>
<dbReference type="AlphaFoldDB" id="A0A346Y5B7"/>
<dbReference type="EMBL" id="CP031165">
    <property type="protein sequence ID" value="AXV09664.1"/>
    <property type="molecule type" value="Genomic_DNA"/>
</dbReference>
<dbReference type="Pfam" id="PF03009">
    <property type="entry name" value="GDPD"/>
    <property type="match status" value="1"/>
</dbReference>
<name>A0A346Y5B7_9ACTN</name>
<sequence length="301" mass="32287">MSRSSLLALLTLTLLAGVVPVAADGSEPVRDATVIAHRGASAYAPENTLPAVDLGIDMGAPLVEIDIQLSADREIVVLHDTTLGRTTDVEENLLAVDPRQLYPHVAFFHSAELAELDAGCWGRFADSQYCGTHVPTLAETLDLFTEHPEVGLLIEVKSPAEHPGIEPLLVAELQARVAAGETNPHVVQSFDWQSMQRFDVLQQDAGLDYPVGLLGTVNEADFGTYAWAEQVNPNHGSLTTEYVAAAYAAGFSVNPYTVNDACRMVALIDDIGVDGVITDRPDLMQRVLAPDTAMRATLDAC</sequence>
<dbReference type="SUPFAM" id="SSF51695">
    <property type="entry name" value="PLC-like phosphodiesterases"/>
    <property type="match status" value="1"/>
</dbReference>
<evidence type="ECO:0000259" key="2">
    <source>
        <dbReference type="PROSITE" id="PS51704"/>
    </source>
</evidence>
<proteinExistence type="predicted"/>
<evidence type="ECO:0000313" key="3">
    <source>
        <dbReference type="EMBL" id="AXV09664.1"/>
    </source>
</evidence>
<evidence type="ECO:0000256" key="1">
    <source>
        <dbReference type="SAM" id="SignalP"/>
    </source>
</evidence>
<keyword evidence="1" id="KW-0732">Signal</keyword>
<dbReference type="GO" id="GO:0006629">
    <property type="term" value="P:lipid metabolic process"/>
    <property type="evidence" value="ECO:0007669"/>
    <property type="project" value="InterPro"/>
</dbReference>
<evidence type="ECO:0000313" key="4">
    <source>
        <dbReference type="Proteomes" id="UP000264006"/>
    </source>
</evidence>
<dbReference type="InterPro" id="IPR017946">
    <property type="entry name" value="PLC-like_Pdiesterase_TIM-brl"/>
</dbReference>
<dbReference type="PANTHER" id="PTHR46211:SF1">
    <property type="entry name" value="GLYCEROPHOSPHODIESTER PHOSPHODIESTERASE, CYTOPLASMIC"/>
    <property type="match status" value="1"/>
</dbReference>
<reference evidence="3 4" key="1">
    <citation type="submission" date="2018-09" db="EMBL/GenBank/DDBJ databases">
        <title>Complete genome sequence of Euzebya sp. DY32-46 isolated from seawater of Pacific Ocean.</title>
        <authorList>
            <person name="Xu L."/>
            <person name="Wu Y.-H."/>
            <person name="Xu X.-W."/>
        </authorList>
    </citation>
    <scope>NUCLEOTIDE SEQUENCE [LARGE SCALE GENOMIC DNA]</scope>
    <source>
        <strain evidence="3 4">DY32-46</strain>
    </source>
</reference>
<dbReference type="KEGG" id="euz:DVS28_a5007"/>
<protein>
    <submittedName>
        <fullName evidence="3">Glycerophosphoryl diester phosphodiesterase</fullName>
    </submittedName>
</protein>
<dbReference type="InterPro" id="IPR030395">
    <property type="entry name" value="GP_PDE_dom"/>
</dbReference>
<dbReference type="PANTHER" id="PTHR46211">
    <property type="entry name" value="GLYCEROPHOSPHORYL DIESTER PHOSPHODIESTERASE"/>
    <property type="match status" value="1"/>
</dbReference>
<organism evidence="3 4">
    <name type="scientific">Euzebya pacifica</name>
    <dbReference type="NCBI Taxonomy" id="1608957"/>
    <lineage>
        <taxon>Bacteria</taxon>
        <taxon>Bacillati</taxon>
        <taxon>Actinomycetota</taxon>
        <taxon>Nitriliruptoria</taxon>
        <taxon>Euzebyales</taxon>
    </lineage>
</organism>
<dbReference type="GO" id="GO:0008081">
    <property type="term" value="F:phosphoric diester hydrolase activity"/>
    <property type="evidence" value="ECO:0007669"/>
    <property type="project" value="InterPro"/>
</dbReference>
<dbReference type="RefSeq" id="WP_164711001.1">
    <property type="nucleotide sequence ID" value="NZ_CP031165.1"/>
</dbReference>
<feature type="domain" description="GP-PDE" evidence="2">
    <location>
        <begin position="32"/>
        <end position="288"/>
    </location>
</feature>
<keyword evidence="4" id="KW-1185">Reference proteome</keyword>